<evidence type="ECO:0000256" key="4">
    <source>
        <dbReference type="ARBA" id="ARBA00023004"/>
    </source>
</evidence>
<dbReference type="InterPro" id="IPR036396">
    <property type="entry name" value="Cyt_P450_sf"/>
</dbReference>
<organism evidence="7 8">
    <name type="scientific">Westerdykella ornata</name>
    <dbReference type="NCBI Taxonomy" id="318751"/>
    <lineage>
        <taxon>Eukaryota</taxon>
        <taxon>Fungi</taxon>
        <taxon>Dikarya</taxon>
        <taxon>Ascomycota</taxon>
        <taxon>Pezizomycotina</taxon>
        <taxon>Dothideomycetes</taxon>
        <taxon>Pleosporomycetidae</taxon>
        <taxon>Pleosporales</taxon>
        <taxon>Sporormiaceae</taxon>
        <taxon>Westerdykella</taxon>
    </lineage>
</organism>
<evidence type="ECO:0000256" key="5">
    <source>
        <dbReference type="PIRSR" id="PIRSR602401-1"/>
    </source>
</evidence>
<dbReference type="GeneID" id="54550971"/>
<dbReference type="PANTHER" id="PTHR46300:SF4">
    <property type="entry name" value="CYTOCHROME P450 98A3"/>
    <property type="match status" value="1"/>
</dbReference>
<dbReference type="Gene3D" id="1.10.630.10">
    <property type="entry name" value="Cytochrome P450"/>
    <property type="match status" value="1"/>
</dbReference>
<dbReference type="SUPFAM" id="SSF48264">
    <property type="entry name" value="Cytochrome P450"/>
    <property type="match status" value="1"/>
</dbReference>
<keyword evidence="6" id="KW-0472">Membrane</keyword>
<evidence type="ECO:0000313" key="7">
    <source>
        <dbReference type="EMBL" id="KAF2278597.1"/>
    </source>
</evidence>
<keyword evidence="3" id="KW-0560">Oxidoreductase</keyword>
<dbReference type="Pfam" id="PF00067">
    <property type="entry name" value="p450"/>
    <property type="match status" value="1"/>
</dbReference>
<dbReference type="PRINTS" id="PR00463">
    <property type="entry name" value="EP450I"/>
</dbReference>
<dbReference type="GO" id="GO:0005506">
    <property type="term" value="F:iron ion binding"/>
    <property type="evidence" value="ECO:0007669"/>
    <property type="project" value="InterPro"/>
</dbReference>
<feature type="binding site" description="axial binding residue" evidence="5">
    <location>
        <position position="466"/>
    </location>
    <ligand>
        <name>heme</name>
        <dbReference type="ChEBI" id="CHEBI:30413"/>
    </ligand>
    <ligandPart>
        <name>Fe</name>
        <dbReference type="ChEBI" id="CHEBI:18248"/>
    </ligandPart>
</feature>
<dbReference type="PRINTS" id="PR00385">
    <property type="entry name" value="P450"/>
</dbReference>
<protein>
    <submittedName>
        <fullName evidence="7">Cytochrome P450</fullName>
    </submittedName>
</protein>
<keyword evidence="2 5" id="KW-0479">Metal-binding</keyword>
<sequence>MAVEQIFGTLPLHYVQHGISKYGTGTVIMALVVTVVAAVLADYARMLYLRSKMPPGPLPLPIIGNTFSLPDKKPWLYFEKLSKQYNNPLITFWIGRHPTVWINDAWTANELLDKRAGIYCSRPRMVVFAELRAGQNNLVNMITTTPAQRDRFRIQRKLMHQGVGIQQVQRYRSFQNDESKVVAYDLLKNPEDYVAHFERYATSVVSIIGFGRRVGDPQDPIITEVIQVMHLAADLNVPGKTFPMLMETFPILAKVPDAIAPWKRGVGRKNGSHRGQDFFYSLAHEAATQPGHDDCYAKHLFKAAPQYNLRPQEISALAGNLFGAGSDTSSSTLITAILAMRAFPETLLPAWEELDRVVGSERSPTFTDDASLPYVRAFVKEVFRWRSVAIIGGQPHAPVQDDYYNGYLIPKMTWVQGNVWAIHHNEREFPEPDRFNPKRFLKGDEASRPFPGERGYMTFGWGRRVCSGQALAEQGTWVTVARLLWGFKIEPAVDEKGNEIPVDIFAYTNGLNMRPQPFKVKITPRSEAIRQTIIREGEQALADLAQYEGETKYRMSTFYTK</sequence>
<keyword evidence="6" id="KW-1133">Transmembrane helix</keyword>
<gene>
    <name evidence="7" type="ORF">EI97DRAFT_430868</name>
</gene>
<comment type="similarity">
    <text evidence="1">Belongs to the cytochrome P450 family.</text>
</comment>
<evidence type="ECO:0000256" key="6">
    <source>
        <dbReference type="SAM" id="Phobius"/>
    </source>
</evidence>
<evidence type="ECO:0000313" key="8">
    <source>
        <dbReference type="Proteomes" id="UP000800097"/>
    </source>
</evidence>
<comment type="cofactor">
    <cofactor evidence="5">
        <name>heme</name>
        <dbReference type="ChEBI" id="CHEBI:30413"/>
    </cofactor>
</comment>
<evidence type="ECO:0000256" key="1">
    <source>
        <dbReference type="ARBA" id="ARBA00010617"/>
    </source>
</evidence>
<dbReference type="CDD" id="cd11065">
    <property type="entry name" value="CYP64-like"/>
    <property type="match status" value="1"/>
</dbReference>
<proteinExistence type="inferred from homology"/>
<dbReference type="GO" id="GO:0016705">
    <property type="term" value="F:oxidoreductase activity, acting on paired donors, with incorporation or reduction of molecular oxygen"/>
    <property type="evidence" value="ECO:0007669"/>
    <property type="project" value="InterPro"/>
</dbReference>
<keyword evidence="4 5" id="KW-0408">Iron</keyword>
<evidence type="ECO:0000256" key="2">
    <source>
        <dbReference type="ARBA" id="ARBA00022723"/>
    </source>
</evidence>
<name>A0A6A6JQD9_WESOR</name>
<dbReference type="GO" id="GO:0020037">
    <property type="term" value="F:heme binding"/>
    <property type="evidence" value="ECO:0007669"/>
    <property type="project" value="InterPro"/>
</dbReference>
<feature type="transmembrane region" description="Helical" evidence="6">
    <location>
        <begin position="22"/>
        <end position="44"/>
    </location>
</feature>
<dbReference type="OrthoDB" id="2789670at2759"/>
<keyword evidence="6" id="KW-0812">Transmembrane</keyword>
<dbReference type="InterPro" id="IPR050364">
    <property type="entry name" value="Cytochrome_P450_fung"/>
</dbReference>
<dbReference type="InterPro" id="IPR002401">
    <property type="entry name" value="Cyt_P450_E_grp-I"/>
</dbReference>
<dbReference type="Proteomes" id="UP000800097">
    <property type="component" value="Unassembled WGS sequence"/>
</dbReference>
<dbReference type="GO" id="GO:0004497">
    <property type="term" value="F:monooxygenase activity"/>
    <property type="evidence" value="ECO:0007669"/>
    <property type="project" value="InterPro"/>
</dbReference>
<keyword evidence="8" id="KW-1185">Reference proteome</keyword>
<dbReference type="AlphaFoldDB" id="A0A6A6JQD9"/>
<accession>A0A6A6JQD9</accession>
<dbReference type="EMBL" id="ML986487">
    <property type="protein sequence ID" value="KAF2278597.1"/>
    <property type="molecule type" value="Genomic_DNA"/>
</dbReference>
<reference evidence="7" key="1">
    <citation type="journal article" date="2020" name="Stud. Mycol.">
        <title>101 Dothideomycetes genomes: a test case for predicting lifestyles and emergence of pathogens.</title>
        <authorList>
            <person name="Haridas S."/>
            <person name="Albert R."/>
            <person name="Binder M."/>
            <person name="Bloem J."/>
            <person name="Labutti K."/>
            <person name="Salamov A."/>
            <person name="Andreopoulos B."/>
            <person name="Baker S."/>
            <person name="Barry K."/>
            <person name="Bills G."/>
            <person name="Bluhm B."/>
            <person name="Cannon C."/>
            <person name="Castanera R."/>
            <person name="Culley D."/>
            <person name="Daum C."/>
            <person name="Ezra D."/>
            <person name="Gonzalez J."/>
            <person name="Henrissat B."/>
            <person name="Kuo A."/>
            <person name="Liang C."/>
            <person name="Lipzen A."/>
            <person name="Lutzoni F."/>
            <person name="Magnuson J."/>
            <person name="Mondo S."/>
            <person name="Nolan M."/>
            <person name="Ohm R."/>
            <person name="Pangilinan J."/>
            <person name="Park H.-J."/>
            <person name="Ramirez L."/>
            <person name="Alfaro M."/>
            <person name="Sun H."/>
            <person name="Tritt A."/>
            <person name="Yoshinaga Y."/>
            <person name="Zwiers L.-H."/>
            <person name="Turgeon B."/>
            <person name="Goodwin S."/>
            <person name="Spatafora J."/>
            <person name="Crous P."/>
            <person name="Grigoriev I."/>
        </authorList>
    </citation>
    <scope>NUCLEOTIDE SEQUENCE</scope>
    <source>
        <strain evidence="7">CBS 379.55</strain>
    </source>
</reference>
<dbReference type="PANTHER" id="PTHR46300">
    <property type="entry name" value="P450, PUTATIVE (EUROFUNG)-RELATED-RELATED"/>
    <property type="match status" value="1"/>
</dbReference>
<evidence type="ECO:0000256" key="3">
    <source>
        <dbReference type="ARBA" id="ARBA00023002"/>
    </source>
</evidence>
<dbReference type="InterPro" id="IPR001128">
    <property type="entry name" value="Cyt_P450"/>
</dbReference>
<dbReference type="RefSeq" id="XP_033656136.1">
    <property type="nucleotide sequence ID" value="XM_033797796.1"/>
</dbReference>
<keyword evidence="5" id="KW-0349">Heme</keyword>